<dbReference type="Gene3D" id="3.40.50.300">
    <property type="entry name" value="P-loop containing nucleotide triphosphate hydrolases"/>
    <property type="match status" value="1"/>
</dbReference>
<dbReference type="EMBL" id="JBHSWH010000001">
    <property type="protein sequence ID" value="MFC6707330.1"/>
    <property type="molecule type" value="Genomic_DNA"/>
</dbReference>
<dbReference type="SUPFAM" id="SSF52540">
    <property type="entry name" value="P-loop containing nucleoside triphosphate hydrolases"/>
    <property type="match status" value="1"/>
</dbReference>
<dbReference type="Proteomes" id="UP001596298">
    <property type="component" value="Unassembled WGS sequence"/>
</dbReference>
<evidence type="ECO:0000313" key="2">
    <source>
        <dbReference type="Proteomes" id="UP001596298"/>
    </source>
</evidence>
<name>A0ABW2AKF4_9MICO</name>
<gene>
    <name evidence="1" type="ORF">ACFQDH_19250</name>
</gene>
<accession>A0ABW2AKF4</accession>
<evidence type="ECO:0008006" key="3">
    <source>
        <dbReference type="Google" id="ProtNLM"/>
    </source>
</evidence>
<protein>
    <recommendedName>
        <fullName evidence="3">ATP-binding protein</fullName>
    </recommendedName>
</protein>
<reference evidence="2" key="1">
    <citation type="journal article" date="2019" name="Int. J. Syst. Evol. Microbiol.">
        <title>The Global Catalogue of Microorganisms (GCM) 10K type strain sequencing project: providing services to taxonomists for standard genome sequencing and annotation.</title>
        <authorList>
            <consortium name="The Broad Institute Genomics Platform"/>
            <consortium name="The Broad Institute Genome Sequencing Center for Infectious Disease"/>
            <person name="Wu L."/>
            <person name="Ma J."/>
        </authorList>
    </citation>
    <scope>NUCLEOTIDE SEQUENCE [LARGE SCALE GENOMIC DNA]</scope>
    <source>
        <strain evidence="2">CCUG 58127</strain>
    </source>
</reference>
<evidence type="ECO:0000313" key="1">
    <source>
        <dbReference type="EMBL" id="MFC6707330.1"/>
    </source>
</evidence>
<comment type="caution">
    <text evidence="1">The sequence shown here is derived from an EMBL/GenBank/DDBJ whole genome shotgun (WGS) entry which is preliminary data.</text>
</comment>
<proteinExistence type="predicted"/>
<keyword evidence="2" id="KW-1185">Reference proteome</keyword>
<dbReference type="RefSeq" id="WP_382404003.1">
    <property type="nucleotide sequence ID" value="NZ_JBHSWH010000001.1"/>
</dbReference>
<dbReference type="InterPro" id="IPR027417">
    <property type="entry name" value="P-loop_NTPase"/>
</dbReference>
<organism evidence="1 2">
    <name type="scientific">Flexivirga alba</name>
    <dbReference type="NCBI Taxonomy" id="702742"/>
    <lineage>
        <taxon>Bacteria</taxon>
        <taxon>Bacillati</taxon>
        <taxon>Actinomycetota</taxon>
        <taxon>Actinomycetes</taxon>
        <taxon>Micrococcales</taxon>
        <taxon>Dermacoccaceae</taxon>
        <taxon>Flexivirga</taxon>
    </lineage>
</organism>
<sequence length="184" mass="19740">MTQTPSSTHVQRIAAAARAVAGDPIIIAIDGRSGSGKTSLAGVVAAALRDATVVHLDDIYPGWDGLAATPPLLVAQVLEAARRGEAAAFRRFDWERGTFTDSVAVPRTSYLIVEGVGSSVGMARRYADVRVWLEAEPAIRKSRGLARDGDAYAPHWQRWADQEDAVFGTDHTAEHAHLVLRTDG</sequence>